<evidence type="ECO:0000256" key="1">
    <source>
        <dbReference type="SAM" id="SignalP"/>
    </source>
</evidence>
<sequence length="141" mass="15365">MIRTLLSCLLTILPALTSASLYEKLNSGFCLPASTSGFTTPYHHFLHHSIPDPHTCSAQCDSSNAVYQDTHDFYRGFSFVKSNGDCYCYWDAGHLPPFSAFEGMGVTWEAEKLGSAQGEIGRGDGAEGVGCYKVIIRQTVS</sequence>
<dbReference type="EMBL" id="JALLPJ020000747">
    <property type="protein sequence ID" value="KAL3783865.1"/>
    <property type="molecule type" value="Genomic_DNA"/>
</dbReference>
<organism evidence="2 3">
    <name type="scientific">Cyclotella atomus</name>
    <dbReference type="NCBI Taxonomy" id="382360"/>
    <lineage>
        <taxon>Eukaryota</taxon>
        <taxon>Sar</taxon>
        <taxon>Stramenopiles</taxon>
        <taxon>Ochrophyta</taxon>
        <taxon>Bacillariophyta</taxon>
        <taxon>Coscinodiscophyceae</taxon>
        <taxon>Thalassiosirophycidae</taxon>
        <taxon>Stephanodiscales</taxon>
        <taxon>Stephanodiscaceae</taxon>
        <taxon>Cyclotella</taxon>
    </lineage>
</organism>
<dbReference type="Proteomes" id="UP001530400">
    <property type="component" value="Unassembled WGS sequence"/>
</dbReference>
<feature type="chain" id="PRO_5044787099" description="WSC domain-containing protein" evidence="1">
    <location>
        <begin position="20"/>
        <end position="141"/>
    </location>
</feature>
<keyword evidence="3" id="KW-1185">Reference proteome</keyword>
<name>A0ABD3P6R3_9STRA</name>
<dbReference type="AlphaFoldDB" id="A0ABD3P6R3"/>
<protein>
    <recommendedName>
        <fullName evidence="4">WSC domain-containing protein</fullName>
    </recommendedName>
</protein>
<proteinExistence type="predicted"/>
<reference evidence="2 3" key="1">
    <citation type="submission" date="2024-10" db="EMBL/GenBank/DDBJ databases">
        <title>Updated reference genomes for cyclostephanoid diatoms.</title>
        <authorList>
            <person name="Roberts W.R."/>
            <person name="Alverson A.J."/>
        </authorList>
    </citation>
    <scope>NUCLEOTIDE SEQUENCE [LARGE SCALE GENOMIC DNA]</scope>
    <source>
        <strain evidence="2 3">AJA010-31</strain>
    </source>
</reference>
<feature type="signal peptide" evidence="1">
    <location>
        <begin position="1"/>
        <end position="19"/>
    </location>
</feature>
<comment type="caution">
    <text evidence="2">The sequence shown here is derived from an EMBL/GenBank/DDBJ whole genome shotgun (WGS) entry which is preliminary data.</text>
</comment>
<gene>
    <name evidence="2" type="ORF">ACHAWO_000560</name>
</gene>
<accession>A0ABD3P6R3</accession>
<evidence type="ECO:0008006" key="4">
    <source>
        <dbReference type="Google" id="ProtNLM"/>
    </source>
</evidence>
<evidence type="ECO:0000313" key="2">
    <source>
        <dbReference type="EMBL" id="KAL3783865.1"/>
    </source>
</evidence>
<evidence type="ECO:0000313" key="3">
    <source>
        <dbReference type="Proteomes" id="UP001530400"/>
    </source>
</evidence>
<keyword evidence="1" id="KW-0732">Signal</keyword>